<keyword evidence="2 6" id="KW-0812">Transmembrane</keyword>
<dbReference type="SUPFAM" id="SSF103473">
    <property type="entry name" value="MFS general substrate transporter"/>
    <property type="match status" value="1"/>
</dbReference>
<feature type="transmembrane region" description="Helical" evidence="6">
    <location>
        <begin position="328"/>
        <end position="351"/>
    </location>
</feature>
<comment type="subcellular location">
    <subcellularLocation>
        <location evidence="1">Membrane</location>
        <topology evidence="1">Multi-pass membrane protein</topology>
    </subcellularLocation>
</comment>
<evidence type="ECO:0000259" key="7">
    <source>
        <dbReference type="PROSITE" id="PS50850"/>
    </source>
</evidence>
<dbReference type="Pfam" id="PF00083">
    <property type="entry name" value="Sugar_tr"/>
    <property type="match status" value="1"/>
</dbReference>
<protein>
    <submittedName>
        <fullName evidence="8">MFS transporter</fullName>
    </submittedName>
</protein>
<dbReference type="PROSITE" id="PS50850">
    <property type="entry name" value="MFS"/>
    <property type="match status" value="1"/>
</dbReference>
<dbReference type="InterPro" id="IPR005828">
    <property type="entry name" value="MFS_sugar_transport-like"/>
</dbReference>
<feature type="transmembrane region" description="Helical" evidence="6">
    <location>
        <begin position="71"/>
        <end position="94"/>
    </location>
</feature>
<feature type="transmembrane region" description="Helical" evidence="6">
    <location>
        <begin position="358"/>
        <end position="376"/>
    </location>
</feature>
<dbReference type="Proteomes" id="UP000067711">
    <property type="component" value="Chromosome 2"/>
</dbReference>
<evidence type="ECO:0000256" key="3">
    <source>
        <dbReference type="ARBA" id="ARBA00022989"/>
    </source>
</evidence>
<reference evidence="8 9" key="1">
    <citation type="submission" date="2015-12" db="EMBL/GenBank/DDBJ databases">
        <title>Diversity of Burkholderia near neighbor genomes.</title>
        <authorList>
            <person name="Sahl J."/>
            <person name="Wagner D."/>
            <person name="Keim P."/>
        </authorList>
    </citation>
    <scope>NUCLEOTIDE SEQUENCE [LARGE SCALE GENOMIC DNA]</scope>
    <source>
        <strain evidence="8 9">BDU8</strain>
    </source>
</reference>
<dbReference type="RefSeq" id="WP_066496516.1">
    <property type="nucleotide sequence ID" value="NZ_CP013388.1"/>
</dbReference>
<feature type="transmembrane region" description="Helical" evidence="6">
    <location>
        <begin position="101"/>
        <end position="121"/>
    </location>
</feature>
<dbReference type="EMBL" id="CP013388">
    <property type="protein sequence ID" value="AOJ07125.1"/>
    <property type="molecule type" value="Genomic_DNA"/>
</dbReference>
<evidence type="ECO:0000256" key="2">
    <source>
        <dbReference type="ARBA" id="ARBA00022692"/>
    </source>
</evidence>
<dbReference type="Gene3D" id="1.20.1250.20">
    <property type="entry name" value="MFS general substrate transporter like domains"/>
    <property type="match status" value="1"/>
</dbReference>
<feature type="transmembrane region" description="Helical" evidence="6">
    <location>
        <begin position="382"/>
        <end position="402"/>
    </location>
</feature>
<accession>A0A1B4FTZ4</accession>
<keyword evidence="3 6" id="KW-1133">Transmembrane helix</keyword>
<dbReference type="PANTHER" id="PTHR23508">
    <property type="entry name" value="CARBOXYLIC ACID TRANSPORTER PROTEIN HOMOLOG"/>
    <property type="match status" value="1"/>
</dbReference>
<name>A0A1B4FTZ4_9BURK</name>
<evidence type="ECO:0000256" key="6">
    <source>
        <dbReference type="SAM" id="Phobius"/>
    </source>
</evidence>
<evidence type="ECO:0000256" key="5">
    <source>
        <dbReference type="SAM" id="MobiDB-lite"/>
    </source>
</evidence>
<keyword evidence="4 6" id="KW-0472">Membrane</keyword>
<dbReference type="InterPro" id="IPR020846">
    <property type="entry name" value="MFS_dom"/>
</dbReference>
<feature type="transmembrane region" description="Helical" evidence="6">
    <location>
        <begin position="196"/>
        <end position="216"/>
    </location>
</feature>
<evidence type="ECO:0000313" key="9">
    <source>
        <dbReference type="Proteomes" id="UP000067711"/>
    </source>
</evidence>
<dbReference type="CDD" id="cd17316">
    <property type="entry name" value="MFS_SV2_like"/>
    <property type="match status" value="1"/>
</dbReference>
<dbReference type="GO" id="GO:0005886">
    <property type="term" value="C:plasma membrane"/>
    <property type="evidence" value="ECO:0007669"/>
    <property type="project" value="TreeGrafter"/>
</dbReference>
<feature type="transmembrane region" description="Helical" evidence="6">
    <location>
        <begin position="170"/>
        <end position="190"/>
    </location>
</feature>
<proteinExistence type="predicted"/>
<evidence type="ECO:0000256" key="4">
    <source>
        <dbReference type="ARBA" id="ARBA00023136"/>
    </source>
</evidence>
<dbReference type="InterPro" id="IPR036259">
    <property type="entry name" value="MFS_trans_sf"/>
</dbReference>
<feature type="transmembrane region" description="Helical" evidence="6">
    <location>
        <begin position="453"/>
        <end position="471"/>
    </location>
</feature>
<feature type="transmembrane region" description="Helical" evidence="6">
    <location>
        <begin position="292"/>
        <end position="316"/>
    </location>
</feature>
<organism evidence="8 9">
    <name type="scientific">Burkholderia mayonis</name>
    <dbReference type="NCBI Taxonomy" id="1385591"/>
    <lineage>
        <taxon>Bacteria</taxon>
        <taxon>Pseudomonadati</taxon>
        <taxon>Pseudomonadota</taxon>
        <taxon>Betaproteobacteria</taxon>
        <taxon>Burkholderiales</taxon>
        <taxon>Burkholderiaceae</taxon>
        <taxon>Burkholderia</taxon>
        <taxon>pseudomallei group</taxon>
    </lineage>
</organism>
<evidence type="ECO:0000313" key="8">
    <source>
        <dbReference type="EMBL" id="AOJ07125.1"/>
    </source>
</evidence>
<dbReference type="AlphaFoldDB" id="A0A1B4FTZ4"/>
<gene>
    <name evidence="8" type="ORF">WS71_07210</name>
</gene>
<feature type="transmembrane region" description="Helical" evidence="6">
    <location>
        <begin position="36"/>
        <end position="59"/>
    </location>
</feature>
<feature type="region of interest" description="Disordered" evidence="5">
    <location>
        <begin position="253"/>
        <end position="273"/>
    </location>
</feature>
<dbReference type="GO" id="GO:0046943">
    <property type="term" value="F:carboxylic acid transmembrane transporter activity"/>
    <property type="evidence" value="ECO:0007669"/>
    <property type="project" value="TreeGrafter"/>
</dbReference>
<feature type="transmembrane region" description="Helical" evidence="6">
    <location>
        <begin position="423"/>
        <end position="447"/>
    </location>
</feature>
<dbReference type="PANTHER" id="PTHR23508:SF10">
    <property type="entry name" value="CARBOXYLIC ACID TRANSPORTER PROTEIN HOMOLOG"/>
    <property type="match status" value="1"/>
</dbReference>
<dbReference type="PROSITE" id="PS00217">
    <property type="entry name" value="SUGAR_TRANSPORT_2"/>
    <property type="match status" value="1"/>
</dbReference>
<sequence>MSTLDLDAPISTPIRSASDVSRLINTSGARGGHARVIVLLALGGVFLDAYDLTTLSYGIQDVAREFNLTPALSGLVSASIMIGTILGSLIGGWFTDKIGRYQVFMADMLFFVVAAIAAGLAPNVWVLIAARFVMGLGVGIDLPVAMAFLSEFSKFSGRGNKASRLAAWCPMWYAASSACFLIVFGLYFLLPAEHAGWLWRASLIFGAVPALVIILVRSRYMNESPLWAANQGNLNDAARILRESYGIHAHAADDAARATPTPTPTTTTTTTTTQPPVSFRVLFKRPYLQRTLVASAMNLCIPFEYTAIAFFLPTILSQFLGAGVFETIFATLALNVLLALTGGLLGMRLAYKLPSRRVAIAGFALQCAALVALALLGHPQTALGIGVAVLMLGLWLFAEGFGPGAQMMIYPALSYPTSIRGTGLGFGRSLTGIGSAFALFVLPILNARLGTDMFWIVSIAAFVPIVFLAAIRYEPTARDVDAEDDADDDRALAREAA</sequence>
<dbReference type="InterPro" id="IPR005829">
    <property type="entry name" value="Sugar_transporter_CS"/>
</dbReference>
<evidence type="ECO:0000256" key="1">
    <source>
        <dbReference type="ARBA" id="ARBA00004141"/>
    </source>
</evidence>
<feature type="domain" description="Major facilitator superfamily (MFS) profile" evidence="7">
    <location>
        <begin position="37"/>
        <end position="476"/>
    </location>
</feature>
<feature type="compositionally biased region" description="Low complexity" evidence="5">
    <location>
        <begin position="257"/>
        <end position="273"/>
    </location>
</feature>